<gene>
    <name evidence="2" type="ORF">GPM918_LOCUS25275</name>
    <name evidence="1" type="ORF">OVA965_LOCUS16970</name>
    <name evidence="4" type="ORF">SRO942_LOCUS25277</name>
    <name evidence="3" type="ORF">TMI583_LOCUS16980</name>
</gene>
<keyword evidence="5" id="KW-1185">Reference proteome</keyword>
<reference evidence="2" key="1">
    <citation type="submission" date="2021-02" db="EMBL/GenBank/DDBJ databases">
        <authorList>
            <person name="Nowell W R."/>
        </authorList>
    </citation>
    <scope>NUCLEOTIDE SEQUENCE</scope>
</reference>
<evidence type="ECO:0000313" key="3">
    <source>
        <dbReference type="EMBL" id="CAF3818343.1"/>
    </source>
</evidence>
<evidence type="ECO:0000313" key="4">
    <source>
        <dbReference type="EMBL" id="CAF3995664.1"/>
    </source>
</evidence>
<evidence type="ECO:0000313" key="5">
    <source>
        <dbReference type="Proteomes" id="UP000663829"/>
    </source>
</evidence>
<accession>A0A814YRK3</accession>
<organism evidence="2 5">
    <name type="scientific">Didymodactylos carnosus</name>
    <dbReference type="NCBI Taxonomy" id="1234261"/>
    <lineage>
        <taxon>Eukaryota</taxon>
        <taxon>Metazoa</taxon>
        <taxon>Spiralia</taxon>
        <taxon>Gnathifera</taxon>
        <taxon>Rotifera</taxon>
        <taxon>Eurotatoria</taxon>
        <taxon>Bdelloidea</taxon>
        <taxon>Philodinida</taxon>
        <taxon>Philodinidae</taxon>
        <taxon>Didymodactylos</taxon>
    </lineage>
</organism>
<name>A0A814YRK3_9BILA</name>
<dbReference type="EMBL" id="CAJOBA010008026">
    <property type="protein sequence ID" value="CAF3818343.1"/>
    <property type="molecule type" value="Genomic_DNA"/>
</dbReference>
<comment type="caution">
    <text evidence="2">The sequence shown here is derived from an EMBL/GenBank/DDBJ whole genome shotgun (WGS) entry which is preliminary data.</text>
</comment>
<dbReference type="Proteomes" id="UP000681722">
    <property type="component" value="Unassembled WGS sequence"/>
</dbReference>
<dbReference type="EMBL" id="CAJNOK010008014">
    <property type="protein sequence ID" value="CAF1051644.1"/>
    <property type="molecule type" value="Genomic_DNA"/>
</dbReference>
<protein>
    <submittedName>
        <fullName evidence="2">Uncharacterized protein</fullName>
    </submittedName>
</protein>
<proteinExistence type="predicted"/>
<dbReference type="Proteomes" id="UP000677228">
    <property type="component" value="Unassembled WGS sequence"/>
</dbReference>
<dbReference type="EMBL" id="CAJOBC010009756">
    <property type="protein sequence ID" value="CAF3995664.1"/>
    <property type="molecule type" value="Genomic_DNA"/>
</dbReference>
<sequence length="111" mass="12988">MIENMRIDKHHIPLSERLLIYRLIISVVEDEISRKKYNGLLCRIYFEEENKHSYAQPTSDSLNCIGHVLTKADDYEAAILYWNEIGESKEQMLPIKIIDMIPSSKLPLIQI</sequence>
<dbReference type="AlphaFoldDB" id="A0A814YRK3"/>
<dbReference type="Proteomes" id="UP000682733">
    <property type="component" value="Unassembled WGS sequence"/>
</dbReference>
<evidence type="ECO:0000313" key="1">
    <source>
        <dbReference type="EMBL" id="CAF1051644.1"/>
    </source>
</evidence>
<dbReference type="EMBL" id="CAJNOQ010009754">
    <property type="protein sequence ID" value="CAF1233146.1"/>
    <property type="molecule type" value="Genomic_DNA"/>
</dbReference>
<evidence type="ECO:0000313" key="2">
    <source>
        <dbReference type="EMBL" id="CAF1233146.1"/>
    </source>
</evidence>
<dbReference type="Proteomes" id="UP000663829">
    <property type="component" value="Unassembled WGS sequence"/>
</dbReference>